<evidence type="ECO:0000313" key="2">
    <source>
        <dbReference type="EMBL" id="OLP44231.1"/>
    </source>
</evidence>
<sequence>MDALEEFILEAKSHCYIGRGPKNRQSCRPGSHDLSFQKANFSYLDSYFGGTDFMGQETVWRDEIPVWGMNYYGKILKDDLLTAEMAGRIITTSLQALYQQGRFLGGFQQEVEGFHYSDHSEGSYQRFTGVETIRLNTTLLYQFDYHGGMIRP</sequence>
<keyword evidence="3" id="KW-1185">Reference proteome</keyword>
<accession>A0A1Q8ZQQ0</accession>
<dbReference type="OrthoDB" id="9801008at2"/>
<evidence type="ECO:0000259" key="1">
    <source>
        <dbReference type="Pfam" id="PF18931"/>
    </source>
</evidence>
<dbReference type="Proteomes" id="UP000186894">
    <property type="component" value="Unassembled WGS sequence"/>
</dbReference>
<dbReference type="Pfam" id="PF18931">
    <property type="entry name" value="DUF5680"/>
    <property type="match status" value="1"/>
</dbReference>
<protein>
    <recommendedName>
        <fullName evidence="1">DUF5680 domain-containing protein</fullName>
    </recommendedName>
</protein>
<dbReference type="EMBL" id="MKIM01000027">
    <property type="protein sequence ID" value="OLP44231.1"/>
    <property type="molecule type" value="Genomic_DNA"/>
</dbReference>
<name>A0A1Q8ZQQ0_9HYPH</name>
<evidence type="ECO:0000313" key="3">
    <source>
        <dbReference type="Proteomes" id="UP000186894"/>
    </source>
</evidence>
<proteinExistence type="predicted"/>
<feature type="domain" description="DUF5680" evidence="1">
    <location>
        <begin position="45"/>
        <end position="150"/>
    </location>
</feature>
<organism evidence="2 3">
    <name type="scientific">Rhizobium oryziradicis</name>
    <dbReference type="NCBI Taxonomy" id="1867956"/>
    <lineage>
        <taxon>Bacteria</taxon>
        <taxon>Pseudomonadati</taxon>
        <taxon>Pseudomonadota</taxon>
        <taxon>Alphaproteobacteria</taxon>
        <taxon>Hyphomicrobiales</taxon>
        <taxon>Rhizobiaceae</taxon>
        <taxon>Rhizobium/Agrobacterium group</taxon>
        <taxon>Rhizobium</taxon>
    </lineage>
</organism>
<comment type="caution">
    <text evidence="2">The sequence shown here is derived from an EMBL/GenBank/DDBJ whole genome shotgun (WGS) entry which is preliminary data.</text>
</comment>
<reference evidence="2 3" key="1">
    <citation type="submission" date="2016-09" db="EMBL/GenBank/DDBJ databases">
        <title>Rhizobium oryziradicis sp. nov., isolated from the root of rice.</title>
        <authorList>
            <person name="Zhao J."/>
            <person name="Zhang X."/>
        </authorList>
    </citation>
    <scope>NUCLEOTIDE SEQUENCE [LARGE SCALE GENOMIC DNA]</scope>
    <source>
        <strain evidence="2 3">N19</strain>
    </source>
</reference>
<gene>
    <name evidence="2" type="ORF">BJF95_06640</name>
</gene>
<dbReference type="AlphaFoldDB" id="A0A1Q8ZQQ0"/>
<dbReference type="InterPro" id="IPR043735">
    <property type="entry name" value="DUF5680"/>
</dbReference>
<dbReference type="STRING" id="1867956.BJF95_06640"/>